<dbReference type="InterPro" id="IPR027385">
    <property type="entry name" value="Beta-barrel_OMP"/>
</dbReference>
<protein>
    <submittedName>
        <fullName evidence="4">Opacity protein</fullName>
    </submittedName>
</protein>
<dbReference type="STRING" id="665118.SAMN02983003_1080"/>
<dbReference type="InterPro" id="IPR011250">
    <property type="entry name" value="OMP/PagP_B-barrel"/>
</dbReference>
<dbReference type="AlphaFoldDB" id="A0A1K2HUY9"/>
<evidence type="ECO:0000313" key="5">
    <source>
        <dbReference type="Proteomes" id="UP000183447"/>
    </source>
</evidence>
<evidence type="ECO:0000256" key="2">
    <source>
        <dbReference type="SAM" id="SignalP"/>
    </source>
</evidence>
<feature type="domain" description="Outer membrane protein beta-barrel" evidence="3">
    <location>
        <begin position="45"/>
        <end position="227"/>
    </location>
</feature>
<sequence length="229" mass="22996">MKTLLLASAVLAASIGSAYAADLYVPAPAPEILPPTASNLYIGLHGGWLAGTTSGASFELGGDTVGADVTTDSGYTIGASVGFLTDMGLAFEGEVSYAMAGLSEAEIDGLGATDVEGDASALGLFANAVYGVDLGGWRPYVGAGIGAVNVALSVPAGEFGPDALDDNGWTWGAQAFAGLEFQLTDGVSLGGRYKYSYRGEVELVDGGDDPVTLDAAGAHSVEATLRFGL</sequence>
<reference evidence="4 5" key="1">
    <citation type="submission" date="2016-11" db="EMBL/GenBank/DDBJ databases">
        <authorList>
            <person name="Jaros S."/>
            <person name="Januszkiewicz K."/>
            <person name="Wedrychowicz H."/>
        </authorList>
    </citation>
    <scope>NUCLEOTIDE SEQUENCE [LARGE SCALE GENOMIC DNA]</scope>
    <source>
        <strain evidence="4 5">ATCC 23634</strain>
    </source>
</reference>
<dbReference type="EMBL" id="FPKU01000001">
    <property type="protein sequence ID" value="SFZ82442.1"/>
    <property type="molecule type" value="Genomic_DNA"/>
</dbReference>
<name>A0A1K2HUY9_9HYPH</name>
<dbReference type="Pfam" id="PF13505">
    <property type="entry name" value="OMP_b-brl"/>
    <property type="match status" value="1"/>
</dbReference>
<proteinExistence type="predicted"/>
<dbReference type="Proteomes" id="UP000183447">
    <property type="component" value="Unassembled WGS sequence"/>
</dbReference>
<accession>A0A1K2HUY9</accession>
<evidence type="ECO:0000313" key="4">
    <source>
        <dbReference type="EMBL" id="SFZ82442.1"/>
    </source>
</evidence>
<gene>
    <name evidence="4" type="ORF">SAMN02983003_1080</name>
</gene>
<evidence type="ECO:0000256" key="1">
    <source>
        <dbReference type="ARBA" id="ARBA00022729"/>
    </source>
</evidence>
<dbReference type="Gene3D" id="2.40.160.20">
    <property type="match status" value="1"/>
</dbReference>
<evidence type="ECO:0000259" key="3">
    <source>
        <dbReference type="Pfam" id="PF13505"/>
    </source>
</evidence>
<feature type="signal peptide" evidence="2">
    <location>
        <begin position="1"/>
        <end position="20"/>
    </location>
</feature>
<keyword evidence="5" id="KW-1185">Reference proteome</keyword>
<keyword evidence="1 2" id="KW-0732">Signal</keyword>
<dbReference type="OrthoDB" id="7950601at2"/>
<dbReference type="SUPFAM" id="SSF56925">
    <property type="entry name" value="OMPA-like"/>
    <property type="match status" value="1"/>
</dbReference>
<organism evidence="4 5">
    <name type="scientific">Devosia enhydra</name>
    <dbReference type="NCBI Taxonomy" id="665118"/>
    <lineage>
        <taxon>Bacteria</taxon>
        <taxon>Pseudomonadati</taxon>
        <taxon>Pseudomonadota</taxon>
        <taxon>Alphaproteobacteria</taxon>
        <taxon>Hyphomicrobiales</taxon>
        <taxon>Devosiaceae</taxon>
        <taxon>Devosia</taxon>
    </lineage>
</organism>
<feature type="chain" id="PRO_5012521099" evidence="2">
    <location>
        <begin position="21"/>
        <end position="229"/>
    </location>
</feature>
<dbReference type="RefSeq" id="WP_072339664.1">
    <property type="nucleotide sequence ID" value="NZ_FPKU01000001.1"/>
</dbReference>